<gene>
    <name evidence="1" type="ORF">RFULGI_LOCUS14378</name>
</gene>
<evidence type="ECO:0000313" key="2">
    <source>
        <dbReference type="Proteomes" id="UP000789396"/>
    </source>
</evidence>
<dbReference type="OrthoDB" id="10569723at2759"/>
<evidence type="ECO:0000313" key="1">
    <source>
        <dbReference type="EMBL" id="CAG8761927.1"/>
    </source>
</evidence>
<feature type="non-terminal residue" evidence="1">
    <location>
        <position position="1"/>
    </location>
</feature>
<keyword evidence="2" id="KW-1185">Reference proteome</keyword>
<organism evidence="1 2">
    <name type="scientific">Racocetra fulgida</name>
    <dbReference type="NCBI Taxonomy" id="60492"/>
    <lineage>
        <taxon>Eukaryota</taxon>
        <taxon>Fungi</taxon>
        <taxon>Fungi incertae sedis</taxon>
        <taxon>Mucoromycota</taxon>
        <taxon>Glomeromycotina</taxon>
        <taxon>Glomeromycetes</taxon>
        <taxon>Diversisporales</taxon>
        <taxon>Gigasporaceae</taxon>
        <taxon>Racocetra</taxon>
    </lineage>
</organism>
<protein>
    <submittedName>
        <fullName evidence="1">8780_t:CDS:1</fullName>
    </submittedName>
</protein>
<dbReference type="Proteomes" id="UP000789396">
    <property type="component" value="Unassembled WGS sequence"/>
</dbReference>
<dbReference type="AlphaFoldDB" id="A0A9N9J1Y7"/>
<sequence>DFESDYEAFVKSMKGMEKELLDKMDRDERIFDNLVKSIAPSVF</sequence>
<reference evidence="1" key="1">
    <citation type="submission" date="2021-06" db="EMBL/GenBank/DDBJ databases">
        <authorList>
            <person name="Kallberg Y."/>
            <person name="Tangrot J."/>
            <person name="Rosling A."/>
        </authorList>
    </citation>
    <scope>NUCLEOTIDE SEQUENCE</scope>
    <source>
        <strain evidence="1">IN212</strain>
    </source>
</reference>
<proteinExistence type="predicted"/>
<accession>A0A9N9J1Y7</accession>
<name>A0A9N9J1Y7_9GLOM</name>
<comment type="caution">
    <text evidence="1">The sequence shown here is derived from an EMBL/GenBank/DDBJ whole genome shotgun (WGS) entry which is preliminary data.</text>
</comment>
<feature type="non-terminal residue" evidence="1">
    <location>
        <position position="43"/>
    </location>
</feature>
<dbReference type="EMBL" id="CAJVPZ010041539">
    <property type="protein sequence ID" value="CAG8761927.1"/>
    <property type="molecule type" value="Genomic_DNA"/>
</dbReference>